<evidence type="ECO:0000313" key="6">
    <source>
        <dbReference type="Proteomes" id="UP000214355"/>
    </source>
</evidence>
<dbReference type="InterPro" id="IPR001308">
    <property type="entry name" value="ETF_a/FixB"/>
</dbReference>
<keyword evidence="6" id="KW-1185">Reference proteome</keyword>
<dbReference type="AlphaFoldDB" id="A0A1H2LMF2"/>
<dbReference type="STRING" id="131112.SAMN04489737_1660"/>
<evidence type="ECO:0000256" key="3">
    <source>
        <dbReference type="ARBA" id="ARBA00022630"/>
    </source>
</evidence>
<dbReference type="SUPFAM" id="SSF52467">
    <property type="entry name" value="DHS-like NAD/FAD-binding domain"/>
    <property type="match status" value="1"/>
</dbReference>
<keyword evidence="3" id="KW-0285">Flavoprotein</keyword>
<dbReference type="PANTHER" id="PTHR43153">
    <property type="entry name" value="ELECTRON TRANSFER FLAVOPROTEIN ALPHA"/>
    <property type="match status" value="1"/>
</dbReference>
<dbReference type="Pfam" id="PF00766">
    <property type="entry name" value="ETF_alpha"/>
    <property type="match status" value="1"/>
</dbReference>
<dbReference type="GO" id="GO:0033539">
    <property type="term" value="P:fatty acid beta-oxidation using acyl-CoA dehydrogenase"/>
    <property type="evidence" value="ECO:0007669"/>
    <property type="project" value="TreeGrafter"/>
</dbReference>
<dbReference type="EMBL" id="LT629804">
    <property type="protein sequence ID" value="SDU82099.1"/>
    <property type="molecule type" value="Genomic_DNA"/>
</dbReference>
<dbReference type="SUPFAM" id="SSF52402">
    <property type="entry name" value="Adenine nucleotide alpha hydrolases-like"/>
    <property type="match status" value="1"/>
</dbReference>
<evidence type="ECO:0000256" key="2">
    <source>
        <dbReference type="ARBA" id="ARBA00022448"/>
    </source>
</evidence>
<feature type="domain" description="Electron transfer flavoprotein alpha subunit C-terminal" evidence="4">
    <location>
        <begin position="168"/>
        <end position="248"/>
    </location>
</feature>
<reference evidence="6" key="1">
    <citation type="submission" date="2016-10" db="EMBL/GenBank/DDBJ databases">
        <authorList>
            <person name="Varghese N."/>
            <person name="Submissions S."/>
        </authorList>
    </citation>
    <scope>NUCLEOTIDE SEQUENCE [LARGE SCALE GENOMIC DNA]</scope>
    <source>
        <strain evidence="6">DSM 10002</strain>
    </source>
</reference>
<dbReference type="RefSeq" id="WP_091282102.1">
    <property type="nucleotide sequence ID" value="NZ_JABAPH010000025.1"/>
</dbReference>
<evidence type="ECO:0000313" key="5">
    <source>
        <dbReference type="EMBL" id="SDU82099.1"/>
    </source>
</evidence>
<dbReference type="Proteomes" id="UP000214355">
    <property type="component" value="Chromosome I"/>
</dbReference>
<proteinExistence type="inferred from homology"/>
<comment type="similarity">
    <text evidence="1">Belongs to the ETF alpha-subunit/FixB family.</text>
</comment>
<accession>A0A1H2LMF2</accession>
<dbReference type="Gene3D" id="3.40.50.1220">
    <property type="entry name" value="TPP-binding domain"/>
    <property type="match status" value="1"/>
</dbReference>
<gene>
    <name evidence="5" type="ORF">SAMN04489737_1660</name>
</gene>
<dbReference type="InterPro" id="IPR014731">
    <property type="entry name" value="ETF_asu_C"/>
</dbReference>
<name>A0A1H2LMF2_9ACTO</name>
<dbReference type="GO" id="GO:0050660">
    <property type="term" value="F:flavin adenine dinucleotide binding"/>
    <property type="evidence" value="ECO:0007669"/>
    <property type="project" value="InterPro"/>
</dbReference>
<keyword evidence="2" id="KW-0813">Transport</keyword>
<evidence type="ECO:0000259" key="4">
    <source>
        <dbReference type="Pfam" id="PF00766"/>
    </source>
</evidence>
<dbReference type="InterPro" id="IPR029035">
    <property type="entry name" value="DHS-like_NAD/FAD-binding_dom"/>
</dbReference>
<dbReference type="FunFam" id="3.40.50.1220:FF:000004">
    <property type="entry name" value="Electron transfer flavoprotein"/>
    <property type="match status" value="1"/>
</dbReference>
<organism evidence="5 6">
    <name type="scientific">Arcanobacterium phocae</name>
    <dbReference type="NCBI Taxonomy" id="131112"/>
    <lineage>
        <taxon>Bacteria</taxon>
        <taxon>Bacillati</taxon>
        <taxon>Actinomycetota</taxon>
        <taxon>Actinomycetes</taxon>
        <taxon>Actinomycetales</taxon>
        <taxon>Actinomycetaceae</taxon>
        <taxon>Arcanobacterium</taxon>
    </lineage>
</organism>
<dbReference type="PANTHER" id="PTHR43153:SF1">
    <property type="entry name" value="ELECTRON TRANSFER FLAVOPROTEIN SUBUNIT ALPHA, MITOCHONDRIAL"/>
    <property type="match status" value="1"/>
</dbReference>
<evidence type="ECO:0000256" key="1">
    <source>
        <dbReference type="ARBA" id="ARBA00005817"/>
    </source>
</evidence>
<sequence>MSTTWIVTTTGAISDLVALGKNRGDTITAVVVGDAAVADVDSVIRIPQQAGQPAEVLAPAVSAAVTAGIDDVILTADLPAERVLAGAVAAKLNAPVLVSVRQLGTGTAQVARFGAITLETVEFTGPVVALYDGGAELTGPAGDEATVDCAGYSAQVIAEDISDTPRVDISRAERVVCAGRGFENKEDLQLAQDLADVLGAEMGVSRPLAEGYGWVRRDNYIGISGQIIAPELYIAVGISGQIHHTAGVTDSQTIVAINNDELATMFDFADYGIVGDLYQVLPELTAALQK</sequence>
<dbReference type="GeneID" id="65345383"/>
<dbReference type="GO" id="GO:0009055">
    <property type="term" value="F:electron transfer activity"/>
    <property type="evidence" value="ECO:0007669"/>
    <property type="project" value="InterPro"/>
</dbReference>
<dbReference type="OrthoDB" id="9770286at2"/>
<protein>
    <submittedName>
        <fullName evidence="5">Electron transfer flavoprotein alpha subunit apoprotein</fullName>
    </submittedName>
</protein>